<dbReference type="InterPro" id="IPR040411">
    <property type="entry name" value="At5g23160-like"/>
</dbReference>
<proteinExistence type="predicted"/>
<comment type="caution">
    <text evidence="3">The sequence shown here is derived from an EMBL/GenBank/DDBJ whole genome shotgun (WGS) entry which is preliminary data.</text>
</comment>
<feature type="region of interest" description="Disordered" evidence="1">
    <location>
        <begin position="1"/>
        <end position="20"/>
    </location>
</feature>
<protein>
    <submittedName>
        <fullName evidence="3">Uncharacterized protein</fullName>
    </submittedName>
</protein>
<reference evidence="3" key="1">
    <citation type="submission" date="2020-05" db="EMBL/GenBank/DDBJ databases">
        <title>WGS assembly of Panicum virgatum.</title>
        <authorList>
            <person name="Lovell J.T."/>
            <person name="Jenkins J."/>
            <person name="Shu S."/>
            <person name="Juenger T.E."/>
            <person name="Schmutz J."/>
        </authorList>
    </citation>
    <scope>NUCLEOTIDE SEQUENCE</scope>
    <source>
        <strain evidence="3">AP13</strain>
    </source>
</reference>
<keyword evidence="4" id="KW-1185">Reference proteome</keyword>
<keyword evidence="2" id="KW-0812">Transmembrane</keyword>
<evidence type="ECO:0000313" key="3">
    <source>
        <dbReference type="EMBL" id="KAG2537374.1"/>
    </source>
</evidence>
<keyword evidence="2" id="KW-1133">Transmembrane helix</keyword>
<evidence type="ECO:0000313" key="4">
    <source>
        <dbReference type="Proteomes" id="UP000823388"/>
    </source>
</evidence>
<name>A0A8T0MQL6_PANVG</name>
<dbReference type="EMBL" id="CM029054">
    <property type="protein sequence ID" value="KAG2537374.1"/>
    <property type="molecule type" value="Genomic_DNA"/>
</dbReference>
<evidence type="ECO:0000256" key="2">
    <source>
        <dbReference type="SAM" id="Phobius"/>
    </source>
</evidence>
<dbReference type="PANTHER" id="PTHR34379:SF14">
    <property type="match status" value="1"/>
</dbReference>
<feature type="compositionally biased region" description="Low complexity" evidence="1">
    <location>
        <begin position="157"/>
        <end position="176"/>
    </location>
</feature>
<organism evidence="3 4">
    <name type="scientific">Panicum virgatum</name>
    <name type="common">Blackwell switchgrass</name>
    <dbReference type="NCBI Taxonomy" id="38727"/>
    <lineage>
        <taxon>Eukaryota</taxon>
        <taxon>Viridiplantae</taxon>
        <taxon>Streptophyta</taxon>
        <taxon>Embryophyta</taxon>
        <taxon>Tracheophyta</taxon>
        <taxon>Spermatophyta</taxon>
        <taxon>Magnoliopsida</taxon>
        <taxon>Liliopsida</taxon>
        <taxon>Poales</taxon>
        <taxon>Poaceae</taxon>
        <taxon>PACMAD clade</taxon>
        <taxon>Panicoideae</taxon>
        <taxon>Panicodae</taxon>
        <taxon>Paniceae</taxon>
        <taxon>Panicinae</taxon>
        <taxon>Panicum</taxon>
        <taxon>Panicum sect. Hiantes</taxon>
    </lineage>
</organism>
<sequence length="322" mass="34013">MPVLQESRARAEGGGGVDDSHRPRCSCLPFCFWGARSAGAPASRRRRRRRLRLRLRLPWLAWPWFSRKGGKQKGAGGGGGSGNKGWNERRGARLLLLLTASQQPKKALASVVVSGGGGALLPAKVSTFGDAKNKKQSNRKPRPAADDGPSGIRQPQASATAAAASTRWTSTAPARSLTETSQPSPRTPDGPAVAAGRTWRAPSRRHSFRHRFDSTGRPGGLWTAATTLGVIVLFGRVTAVVFLCSCLYGARFVRARAAAGAMAKAKSSGVAGGSRRFGDPVGVATEKAVAVEPRAAEECKKKVVMAGLLDRPGKTPSSRFGR</sequence>
<dbReference type="Proteomes" id="UP000823388">
    <property type="component" value="Chromosome 9N"/>
</dbReference>
<accession>A0A8T0MQL6</accession>
<keyword evidence="2" id="KW-0472">Membrane</keyword>
<dbReference type="AlphaFoldDB" id="A0A8T0MQL6"/>
<dbReference type="PANTHER" id="PTHR34379">
    <property type="entry name" value="OS07G0553800 PROTEIN"/>
    <property type="match status" value="1"/>
</dbReference>
<feature type="region of interest" description="Disordered" evidence="1">
    <location>
        <begin position="129"/>
        <end position="202"/>
    </location>
</feature>
<dbReference type="OrthoDB" id="1886721at2759"/>
<evidence type="ECO:0000256" key="1">
    <source>
        <dbReference type="SAM" id="MobiDB-lite"/>
    </source>
</evidence>
<feature type="transmembrane region" description="Helical" evidence="2">
    <location>
        <begin position="221"/>
        <end position="248"/>
    </location>
</feature>
<gene>
    <name evidence="3" type="ORF">PVAP13_9NG292500</name>
</gene>